<gene>
    <name evidence="2" type="ORF">CVIRNUC_010200</name>
</gene>
<keyword evidence="3" id="KW-1185">Reference proteome</keyword>
<protein>
    <recommendedName>
        <fullName evidence="4">Extracellular protein</fullName>
    </recommendedName>
</protein>
<dbReference type="Proteomes" id="UP001314263">
    <property type="component" value="Unassembled WGS sequence"/>
</dbReference>
<reference evidence="2 3" key="1">
    <citation type="submission" date="2023-10" db="EMBL/GenBank/DDBJ databases">
        <authorList>
            <person name="Maclean D."/>
            <person name="Macfadyen A."/>
        </authorList>
    </citation>
    <scope>NUCLEOTIDE SEQUENCE [LARGE SCALE GENOMIC DNA]</scope>
</reference>
<keyword evidence="1" id="KW-0732">Signal</keyword>
<organism evidence="2 3">
    <name type="scientific">Coccomyxa viridis</name>
    <dbReference type="NCBI Taxonomy" id="1274662"/>
    <lineage>
        <taxon>Eukaryota</taxon>
        <taxon>Viridiplantae</taxon>
        <taxon>Chlorophyta</taxon>
        <taxon>core chlorophytes</taxon>
        <taxon>Trebouxiophyceae</taxon>
        <taxon>Trebouxiophyceae incertae sedis</taxon>
        <taxon>Coccomyxaceae</taxon>
        <taxon>Coccomyxa</taxon>
    </lineage>
</organism>
<feature type="signal peptide" evidence="1">
    <location>
        <begin position="1"/>
        <end position="27"/>
    </location>
</feature>
<evidence type="ECO:0000256" key="1">
    <source>
        <dbReference type="SAM" id="SignalP"/>
    </source>
</evidence>
<accession>A0AAV1IIP9</accession>
<evidence type="ECO:0008006" key="4">
    <source>
        <dbReference type="Google" id="ProtNLM"/>
    </source>
</evidence>
<dbReference type="AlphaFoldDB" id="A0AAV1IIP9"/>
<feature type="chain" id="PRO_5043584040" description="Extracellular protein" evidence="1">
    <location>
        <begin position="28"/>
        <end position="121"/>
    </location>
</feature>
<proteinExistence type="predicted"/>
<evidence type="ECO:0000313" key="2">
    <source>
        <dbReference type="EMBL" id="CAK0786984.1"/>
    </source>
</evidence>
<dbReference type="EMBL" id="CAUYUE010000016">
    <property type="protein sequence ID" value="CAK0786984.1"/>
    <property type="molecule type" value="Genomic_DNA"/>
</dbReference>
<name>A0AAV1IIP9_9CHLO</name>
<evidence type="ECO:0000313" key="3">
    <source>
        <dbReference type="Proteomes" id="UP001314263"/>
    </source>
</evidence>
<comment type="caution">
    <text evidence="2">The sequence shown here is derived from an EMBL/GenBank/DDBJ whole genome shotgun (WGS) entry which is preliminary data.</text>
</comment>
<sequence length="121" mass="13335">MPRPLRYCRRVWVLFLAATLAMQTVLAMQLSPLETILFTQGSYLEDLPGSAKLSPQAGQAKLDISMVAALIKDNSDGSTSMFGPLLAMRAGHNHSVRLQNELTAPANDELVGMSRMHDWHN</sequence>